<dbReference type="Gene3D" id="1.50.10.10">
    <property type="match status" value="1"/>
</dbReference>
<name>A0A1H6B660_9ACTN</name>
<protein>
    <recommendedName>
        <fullName evidence="3">Bacterial Ig-like domain-containing protein</fullName>
    </recommendedName>
</protein>
<proteinExistence type="predicted"/>
<dbReference type="OrthoDB" id="9816459at2"/>
<dbReference type="NCBIfam" id="NF033510">
    <property type="entry name" value="Ca_tandemer"/>
    <property type="match status" value="2"/>
</dbReference>
<dbReference type="Proteomes" id="UP000236754">
    <property type="component" value="Unassembled WGS sequence"/>
</dbReference>
<dbReference type="InterPro" id="IPR013783">
    <property type="entry name" value="Ig-like_fold"/>
</dbReference>
<dbReference type="GO" id="GO:0005975">
    <property type="term" value="P:carbohydrate metabolic process"/>
    <property type="evidence" value="ECO:0007669"/>
    <property type="project" value="InterPro"/>
</dbReference>
<evidence type="ECO:0000256" key="1">
    <source>
        <dbReference type="SAM" id="MobiDB-lite"/>
    </source>
</evidence>
<dbReference type="GO" id="GO:0004560">
    <property type="term" value="F:alpha-L-fucosidase activity"/>
    <property type="evidence" value="ECO:0007669"/>
    <property type="project" value="TreeGrafter"/>
</dbReference>
<gene>
    <name evidence="4" type="ORF">SAMN05216223_106247</name>
</gene>
<feature type="signal peptide" evidence="2">
    <location>
        <begin position="1"/>
        <end position="39"/>
    </location>
</feature>
<dbReference type="RefSeq" id="WP_103886518.1">
    <property type="nucleotide sequence ID" value="NZ_FNVU01000006.1"/>
</dbReference>
<feature type="domain" description="Bacterial Ig-like" evidence="3">
    <location>
        <begin position="1263"/>
        <end position="1337"/>
    </location>
</feature>
<dbReference type="Gene3D" id="2.60.40.10">
    <property type="entry name" value="Immunoglobulins"/>
    <property type="match status" value="2"/>
</dbReference>
<evidence type="ECO:0000313" key="4">
    <source>
        <dbReference type="EMBL" id="SEG56034.1"/>
    </source>
</evidence>
<dbReference type="SUPFAM" id="SSF48208">
    <property type="entry name" value="Six-hairpin glycosidases"/>
    <property type="match status" value="1"/>
</dbReference>
<feature type="chain" id="PRO_5009293383" description="Bacterial Ig-like domain-containing protein" evidence="2">
    <location>
        <begin position="40"/>
        <end position="1338"/>
    </location>
</feature>
<evidence type="ECO:0000259" key="3">
    <source>
        <dbReference type="Pfam" id="PF19077"/>
    </source>
</evidence>
<evidence type="ECO:0000256" key="2">
    <source>
        <dbReference type="SAM" id="SignalP"/>
    </source>
</evidence>
<sequence length="1338" mass="137755">MHVISRSRRAPLRRALALWSALLAALATFVLAGSGAARAATGAAPAGTPTGATTAWRNGAFQLDPTAVAARSDIVLGAPNSDPTASMPLGNGSLGVAAWAAGGFTAQLNRSDTMPDRKSPGQLTIPGLSVISHAADFSGRLDLTDGVLRESGGGMSLKAWVATGKDELVVDVSGADPSIAQTATINLWSGRKPVAAVSGTTGTLAETWTDGGPPIGSGQTFGSLAAITAGGRQVSTTVASPTQVRTTFKPKADGTFRVVVASPGWKGGDAAKTAAQVIGHDATAGETSLLSAQDRWWKQFWTHSGLVEMNSADGSAAYIENLRTLYLYEEAASMKKGIYPGSQAGEADMFAWDKDTQTWTPSAYWLWNLRTQIAANMSSGNYALNTPVFDMYADDTPQIEAWTKLAMGGLPGSCVPETMRFNGNGLDIPTGNCSEASSPNWNALDISSGPEVALYMWEQYQATGDKAALAKYFPFMKSTLAFQLAYQSVGKDGLLHANANAHETQWAVQDPTTDIAVDRTLFPIITQAAQVLGTAHTSDAALLKQVAKAETEIPPYPRTDQATRTQLLNPDYTQAETQAADATGTDMIAISYEPAAQRRNGENIELEPLWPWNTVSDQDSNLFSLEQRSYDHRPNKGGNDWSMDAIDAARLQDPAEVRADLVSITEGHQVYPNGFADLGNTVGYQPYIEQESGVATAVGEALAQDYDGIVRFAPAWPSDWDGSGSVYVQHNDKVDVQVQGGKLVTAAIEAGSTGTLKVKNPWPGQRVEVVDGRSGRTVVAPGTADLINVPVRKGGSYLVQQVAAPTKALPYAPVTGSAPTAARHLGGVRIGLDATAQSGTSTVGTVLGGTNTDDGLTQLDYAGSTGATTQAATVAGLTARTTGTGTGGAGSDLYFGIGDDTAATGDYDAKVTVSYYDSGTGTLALQYDAGPGHPYQQAATTVALHDTKTWKTAEFSVTGAYFGGLENAGADLRLHSADPITVHSAAVAVTGAWVPDRKAFPPAPAITTPRSGATVKLAAAIAGTALPGGTVTVHEGSGALCSATADDTGAWSCAPDGGLTPGRQTVTATVTDPTGLVGDASAAVGFDASDLPPGTAVVGTVVGTDNHAYGMSEDETPSGGFDGPTTAGTVAGLSARTSTESNIYFDIDDSVAHAGFYTAVFTVSYYDQGSGSFNVQYDDGTTNPYKSAPAISLTGTNTWKTATVTVSDAYFGGQQHSAADFRLRNGGGQVTVHSVAVKISGDGVPDATDFAPPVAFTSPAAGATVGSTPALAGTSEPDAAVTVTEGSAPVCTATAADDGTWTCTPAQALAAGAHTLTASAQDPTGTPAQQDTLAVTVQ</sequence>
<dbReference type="PANTHER" id="PTHR31084">
    <property type="entry name" value="ALPHA-L-FUCOSIDASE 2"/>
    <property type="match status" value="1"/>
</dbReference>
<evidence type="ECO:0000313" key="5">
    <source>
        <dbReference type="Proteomes" id="UP000236754"/>
    </source>
</evidence>
<feature type="region of interest" description="Disordered" evidence="1">
    <location>
        <begin position="1319"/>
        <end position="1338"/>
    </location>
</feature>
<dbReference type="InterPro" id="IPR008928">
    <property type="entry name" value="6-hairpin_glycosidase_sf"/>
</dbReference>
<dbReference type="InterPro" id="IPR012341">
    <property type="entry name" value="6hp_glycosidase-like_sf"/>
</dbReference>
<dbReference type="PANTHER" id="PTHR31084:SF0">
    <property type="entry name" value="ALPHA-L-FUCOSIDASE 2"/>
    <property type="match status" value="1"/>
</dbReference>
<keyword evidence="5" id="KW-1185">Reference proteome</keyword>
<keyword evidence="2" id="KW-0732">Signal</keyword>
<dbReference type="Pfam" id="PF19077">
    <property type="entry name" value="Big_13"/>
    <property type="match status" value="1"/>
</dbReference>
<dbReference type="InterPro" id="IPR044016">
    <property type="entry name" value="Big_13"/>
</dbReference>
<dbReference type="EMBL" id="FNVU01000006">
    <property type="protein sequence ID" value="SEG56034.1"/>
    <property type="molecule type" value="Genomic_DNA"/>
</dbReference>
<accession>A0A1H6B660</accession>
<reference evidence="4 5" key="1">
    <citation type="submission" date="2016-10" db="EMBL/GenBank/DDBJ databases">
        <authorList>
            <person name="de Groot N.N."/>
        </authorList>
    </citation>
    <scope>NUCLEOTIDE SEQUENCE [LARGE SCALE GENOMIC DNA]</scope>
    <source>
        <strain evidence="4 5">CGMCC 4.2023</strain>
    </source>
</reference>
<organism evidence="4 5">
    <name type="scientific">Actinacidiphila yanglinensis</name>
    <dbReference type="NCBI Taxonomy" id="310779"/>
    <lineage>
        <taxon>Bacteria</taxon>
        <taxon>Bacillati</taxon>
        <taxon>Actinomycetota</taxon>
        <taxon>Actinomycetes</taxon>
        <taxon>Kitasatosporales</taxon>
        <taxon>Streptomycetaceae</taxon>
        <taxon>Actinacidiphila</taxon>
    </lineage>
</organism>